<keyword evidence="2" id="KW-1185">Reference proteome</keyword>
<accession>A0A7T7CBT0</accession>
<reference evidence="1 2" key="1">
    <citation type="submission" date="2020-06" db="EMBL/GenBank/DDBJ databases">
        <title>Genomic analysis of Salicibibacter sp. NKC5-3.</title>
        <authorList>
            <person name="Oh Y.J."/>
        </authorList>
    </citation>
    <scope>NUCLEOTIDE SEQUENCE [LARGE SCALE GENOMIC DNA]</scope>
    <source>
        <strain evidence="1 2">NKC5-3</strain>
    </source>
</reference>
<proteinExistence type="predicted"/>
<dbReference type="Pfam" id="PF02567">
    <property type="entry name" value="PhzC-PhzF"/>
    <property type="match status" value="1"/>
</dbReference>
<dbReference type="NCBIfam" id="TIGR00654">
    <property type="entry name" value="PhzF_family"/>
    <property type="match status" value="1"/>
</dbReference>
<dbReference type="EMBL" id="CP054705">
    <property type="protein sequence ID" value="QQK76175.1"/>
    <property type="molecule type" value="Genomic_DNA"/>
</dbReference>
<dbReference type="AlphaFoldDB" id="A0A7T7CBT0"/>
<dbReference type="InterPro" id="IPR003719">
    <property type="entry name" value="Phenazine_PhzF-like"/>
</dbReference>
<dbReference type="Gene3D" id="3.10.310.10">
    <property type="entry name" value="Diaminopimelate Epimerase, Chain A, domain 1"/>
    <property type="match status" value="1"/>
</dbReference>
<evidence type="ECO:0000313" key="2">
    <source>
        <dbReference type="Proteomes" id="UP000595823"/>
    </source>
</evidence>
<evidence type="ECO:0000313" key="1">
    <source>
        <dbReference type="EMBL" id="QQK76175.1"/>
    </source>
</evidence>
<protein>
    <submittedName>
        <fullName evidence="1">PhzF family phenazine biosynthesis protein</fullName>
    </submittedName>
</protein>
<dbReference type="GO" id="GO:0003824">
    <property type="term" value="F:catalytic activity"/>
    <property type="evidence" value="ECO:0007669"/>
    <property type="project" value="InterPro"/>
</dbReference>
<name>A0A7T7CBT0_9BACI</name>
<organism evidence="1 2">
    <name type="scientific">Salicibibacter cibarius</name>
    <dbReference type="NCBI Taxonomy" id="2743000"/>
    <lineage>
        <taxon>Bacteria</taxon>
        <taxon>Bacillati</taxon>
        <taxon>Bacillota</taxon>
        <taxon>Bacilli</taxon>
        <taxon>Bacillales</taxon>
        <taxon>Bacillaceae</taxon>
        <taxon>Salicibibacter</taxon>
    </lineage>
</organism>
<gene>
    <name evidence="1" type="ORF">HUG15_11805</name>
</gene>
<dbReference type="SUPFAM" id="SSF54506">
    <property type="entry name" value="Diaminopimelate epimerase-like"/>
    <property type="match status" value="1"/>
</dbReference>
<dbReference type="KEGG" id="scia:HUG15_11805"/>
<sequence length="113" mass="12308">MKPNNQEFPAIMKEIPGSSSIHPFCMGTYDTNADMHARHFSSPFSGTIEDAVTGTASGVMGAFFDKYIKNNSVKDSLDLIVEQGHEIQKDGRAAVHISKKNDSYDVKITGNAV</sequence>
<dbReference type="Proteomes" id="UP000595823">
    <property type="component" value="Chromosome"/>
</dbReference>